<dbReference type="PANTHER" id="PTHR18902:SF25">
    <property type="entry name" value="GRIP AND COILED-COIL DOMAIN-CONTAINING PROTEIN 2"/>
    <property type="match status" value="1"/>
</dbReference>
<keyword evidence="4 5" id="KW-0175">Coiled coil</keyword>
<feature type="region of interest" description="Disordered" evidence="6">
    <location>
        <begin position="1448"/>
        <end position="1469"/>
    </location>
</feature>
<organism evidence="8 9">
    <name type="scientific">Chilo suppressalis</name>
    <name type="common">Asiatic rice borer moth</name>
    <dbReference type="NCBI Taxonomy" id="168631"/>
    <lineage>
        <taxon>Eukaryota</taxon>
        <taxon>Metazoa</taxon>
        <taxon>Ecdysozoa</taxon>
        <taxon>Arthropoda</taxon>
        <taxon>Hexapoda</taxon>
        <taxon>Insecta</taxon>
        <taxon>Pterygota</taxon>
        <taxon>Neoptera</taxon>
        <taxon>Endopterygota</taxon>
        <taxon>Lepidoptera</taxon>
        <taxon>Glossata</taxon>
        <taxon>Ditrysia</taxon>
        <taxon>Pyraloidea</taxon>
        <taxon>Crambidae</taxon>
        <taxon>Crambinae</taxon>
        <taxon>Chilo</taxon>
    </lineage>
</organism>
<feature type="domain" description="GRIP" evidence="7">
    <location>
        <begin position="1397"/>
        <end position="1447"/>
    </location>
</feature>
<dbReference type="SUPFAM" id="SSF90257">
    <property type="entry name" value="Myosin rod fragments"/>
    <property type="match status" value="1"/>
</dbReference>
<gene>
    <name evidence="8" type="ORF">CHILSU_LOCUS9414</name>
</gene>
<name>A0ABN8LAN0_CHISP</name>
<dbReference type="Proteomes" id="UP001153292">
    <property type="component" value="Chromosome 5"/>
</dbReference>
<dbReference type="SMART" id="SM00755">
    <property type="entry name" value="Grip"/>
    <property type="match status" value="1"/>
</dbReference>
<sequence length="1469" mass="167940">MEVHTETTTQDGTVKRSPFDNLSRDELIQKCKGLLTIAQKAKQAKTELQTEIESYKLQLDKYETEKKSNLENIQTLQELVDSLTEQKLNYITEVDTAQGKIKSLSSKCKLYEEEIKKFKADFIIKDKSLSDNAQKLSDVDSEIISLKRQNNRFMEENEQLITQLSELETQIMEFNKIGLEQRKQLEILEERVQREETSKTQIDALNKKVEELENQIALNSHHNDDVDMVKYENKMRELSTLYESEKSRNEKANVKLRSYKDKILKCATCINQLKNSRFILTKTIKEYSENVPKWQNDIIKASQLLENQINQLNSENTKLKEKLIKLEQQLNNITNPQKIEENNSEVSNLHSENAVLKAKINNLERLLQLENDNCAKHKSEVISLRSNCDLLQSQQFEIKEQLSKCVKENETLQKDLDSINTDYKDLIEQQLPSHIKINNQLTTDLNVIQAKYDTLKNKNTDLMNTIEKLKGENDKLAKSIQTTSSNNQFIENMHLQIKALESEKATLVKEKLNARDNVVELENKNKILTEQNDKLKSEITDIKSQLDIISKEKTAVEKTLKTEKENEISKLKCEIIELQEQYGLLKKTHEDLQDLNGLLKEEVENLKLSLEQPRPDDGENQSDLNVSLQADIVKLETKLAAYKQENASLLTEIKESRAKSKEFDNLAAECDDAKSKLMGYKTENTELLNEMKEINQVLKERGEAISKLQKAVAEMERLIETLEKDRDRVNQEKGILECKVSSLENDLKNAEENTNKRHNDSEQILHEKDAALKALSEKDTMINSLKDEIESLKHQQSSSDLQNEDMSTSTISKAEEHSRMRDLDDSFEEKYTKLRIFALKLKKKLNDTINQLQNAEQDKAILEKLLSENEKTPKSASKDEVDNVSNLQSKVQTLTETVAASEKIEADLKNLKAELDAKSQQLTAEIEAHKVTKENLEKARRDAKKKNVLSLEMEDYERSMKELTAKMEEKKKKMVQMESTIDTQEGTINAMKTQIKLLEEQIRSEEMQTRLTKEELQNVVEESRAKDSVIQMKNEVISKLEQDLEDEKRKNEEAILEITGILSEKEKIIISLGEEKIELNNKLKKLEFKCSQLGENLRITNIELADLKTEYTSYKVRAQAVLRQNQTVDHSQEEQLKEEAAALRAQIETLTAKLSTLQDQCAELTSESESMRRRAAEGANEVARAQQRNSRLQADLTRLTQELESERSQHKLQVSTLTQCYKAQINELEARLQKETDLLRKQLASHDNANSSQSHGAARANDPNRNQYMLPVIPKDDSDGEMDINVSMIPREEGEGSEAAPSPPPFKSYMASGGSGRSPVPLERLLEQGVPEDEALDAASLALTPEQEAIDLRRRLQAQQLKVKHVTVLLAESERECARMAQLSDLLKAELRRAHGSTQSAHNAEYMKNVTLKFITLPPGDERSRLVPVLQKILALSPEDTSKLQAVAKGLDPNPNKGWGSYLPWPGGK</sequence>
<dbReference type="PANTHER" id="PTHR18902">
    <property type="entry name" value="NUCLEAR MITOTIC APPARATUS PROTEIN 1-RELATED"/>
    <property type="match status" value="1"/>
</dbReference>
<evidence type="ECO:0000256" key="2">
    <source>
        <dbReference type="ARBA" id="ARBA00022490"/>
    </source>
</evidence>
<keyword evidence="2" id="KW-0963">Cytoplasm</keyword>
<dbReference type="Pfam" id="PF01465">
    <property type="entry name" value="GRIP"/>
    <property type="match status" value="1"/>
</dbReference>
<evidence type="ECO:0000313" key="9">
    <source>
        <dbReference type="Proteomes" id="UP001153292"/>
    </source>
</evidence>
<dbReference type="PROSITE" id="PS50913">
    <property type="entry name" value="GRIP"/>
    <property type="match status" value="1"/>
</dbReference>
<protein>
    <recommendedName>
        <fullName evidence="7">GRIP domain-containing protein</fullName>
    </recommendedName>
</protein>
<feature type="region of interest" description="Disordered" evidence="6">
    <location>
        <begin position="1244"/>
        <end position="1318"/>
    </location>
</feature>
<evidence type="ECO:0000256" key="6">
    <source>
        <dbReference type="SAM" id="MobiDB-lite"/>
    </source>
</evidence>
<evidence type="ECO:0000256" key="1">
    <source>
        <dbReference type="ARBA" id="ARBA00004496"/>
    </source>
</evidence>
<reference evidence="8" key="1">
    <citation type="submission" date="2021-12" db="EMBL/GenBank/DDBJ databases">
        <authorList>
            <person name="King R."/>
        </authorList>
    </citation>
    <scope>NUCLEOTIDE SEQUENCE</scope>
</reference>
<feature type="compositionally biased region" description="Polar residues" evidence="6">
    <location>
        <begin position="794"/>
        <end position="812"/>
    </location>
</feature>
<accession>A0ABN8LAN0</accession>
<dbReference type="InterPro" id="IPR051841">
    <property type="entry name" value="MT-Golgi_org_protein"/>
</dbReference>
<evidence type="ECO:0000313" key="8">
    <source>
        <dbReference type="EMBL" id="CAH2990163.1"/>
    </source>
</evidence>
<feature type="coiled-coil region" evidence="5">
    <location>
        <begin position="295"/>
        <end position="380"/>
    </location>
</feature>
<keyword evidence="9" id="KW-1185">Reference proteome</keyword>
<evidence type="ECO:0000256" key="3">
    <source>
        <dbReference type="ARBA" id="ARBA00022553"/>
    </source>
</evidence>
<dbReference type="InterPro" id="IPR000237">
    <property type="entry name" value="GRIP_dom"/>
</dbReference>
<evidence type="ECO:0000259" key="7">
    <source>
        <dbReference type="PROSITE" id="PS50913"/>
    </source>
</evidence>
<feature type="region of interest" description="Disordered" evidence="6">
    <location>
        <begin position="793"/>
        <end position="817"/>
    </location>
</feature>
<proteinExistence type="predicted"/>
<evidence type="ECO:0000256" key="5">
    <source>
        <dbReference type="SAM" id="Coils"/>
    </source>
</evidence>
<keyword evidence="3" id="KW-0597">Phosphoprotein</keyword>
<feature type="coiled-coil region" evidence="5">
    <location>
        <begin position="38"/>
        <end position="262"/>
    </location>
</feature>
<feature type="coiled-coil region" evidence="5">
    <location>
        <begin position="838"/>
        <end position="1096"/>
    </location>
</feature>
<evidence type="ECO:0000256" key="4">
    <source>
        <dbReference type="ARBA" id="ARBA00023054"/>
    </source>
</evidence>
<dbReference type="EMBL" id="OU963898">
    <property type="protein sequence ID" value="CAH2990163.1"/>
    <property type="molecule type" value="Genomic_DNA"/>
</dbReference>
<feature type="compositionally biased region" description="Polar residues" evidence="6">
    <location>
        <begin position="1245"/>
        <end position="1255"/>
    </location>
</feature>
<comment type="subcellular location">
    <subcellularLocation>
        <location evidence="1">Cytoplasm</location>
    </subcellularLocation>
</comment>